<accession>A0ACD3AZY9</accession>
<name>A0ACD3AZY9_9AGAR</name>
<sequence length="552" mass="61693">MLNAPPEILQNIFFFAVSDTLVGPPKDLPNFHLICKASLSALTGDSDHDTTPSVFYANLFAQKFDIRTPIRRLGRTEVTSNAREELRRRFIALRCFQRNQWDECPLTDALWIAYLMLRDSDSSQKNVKQILWAGVPNFIDNFVRRTLKGGGWPVHDEAISLSLAIMWLLSSCASVIREPQGSRDELQDLLAPYVFAAFRYPLAHVPEYLFDVKKTEYDPIPGTSSSTVASSYPPASPPPRDVRYFGAETQKVDVPSLYVHAALLYFTRYEAKIRAYPDHITTVKNKGRDQVPEGPVYEDIEHYVSHCRTRYPEIPSDDGEPPALIGSNYKLGDLTGLWQGSWIVSRMEVYQQLGDTSDPPPNLPVISQTPLYLTLQEHYCLDMDSVVPSDKPENGTANAWLPEGCQLNHHSVSRRVPGVVKNKLIPNGIEICNESGSFRKIYQTYRPGETSIDVSRRVVDIIITGKTDEQHAAAWGAYHVRGRVRQADGLVMMLRESLAGLGDSLLRGYVTPSETLIGRMGGLSTGLAPAGWEATFSLNKDVIRGLPMRAAP</sequence>
<protein>
    <submittedName>
        <fullName evidence="1">Uncharacterized protein</fullName>
    </submittedName>
</protein>
<dbReference type="EMBL" id="ML208301">
    <property type="protein sequence ID" value="TFK71192.1"/>
    <property type="molecule type" value="Genomic_DNA"/>
</dbReference>
<evidence type="ECO:0000313" key="2">
    <source>
        <dbReference type="Proteomes" id="UP000308600"/>
    </source>
</evidence>
<gene>
    <name evidence="1" type="ORF">BDN72DRAFT_765393</name>
</gene>
<reference evidence="1 2" key="1">
    <citation type="journal article" date="2019" name="Nat. Ecol. Evol.">
        <title>Megaphylogeny resolves global patterns of mushroom evolution.</title>
        <authorList>
            <person name="Varga T."/>
            <person name="Krizsan K."/>
            <person name="Foldi C."/>
            <person name="Dima B."/>
            <person name="Sanchez-Garcia M."/>
            <person name="Sanchez-Ramirez S."/>
            <person name="Szollosi G.J."/>
            <person name="Szarkandi J.G."/>
            <person name="Papp V."/>
            <person name="Albert L."/>
            <person name="Andreopoulos W."/>
            <person name="Angelini C."/>
            <person name="Antonin V."/>
            <person name="Barry K.W."/>
            <person name="Bougher N.L."/>
            <person name="Buchanan P."/>
            <person name="Buyck B."/>
            <person name="Bense V."/>
            <person name="Catcheside P."/>
            <person name="Chovatia M."/>
            <person name="Cooper J."/>
            <person name="Damon W."/>
            <person name="Desjardin D."/>
            <person name="Finy P."/>
            <person name="Geml J."/>
            <person name="Haridas S."/>
            <person name="Hughes K."/>
            <person name="Justo A."/>
            <person name="Karasinski D."/>
            <person name="Kautmanova I."/>
            <person name="Kiss B."/>
            <person name="Kocsube S."/>
            <person name="Kotiranta H."/>
            <person name="LaButti K.M."/>
            <person name="Lechner B.E."/>
            <person name="Liimatainen K."/>
            <person name="Lipzen A."/>
            <person name="Lukacs Z."/>
            <person name="Mihaltcheva S."/>
            <person name="Morgado L.N."/>
            <person name="Niskanen T."/>
            <person name="Noordeloos M.E."/>
            <person name="Ohm R.A."/>
            <person name="Ortiz-Santana B."/>
            <person name="Ovrebo C."/>
            <person name="Racz N."/>
            <person name="Riley R."/>
            <person name="Savchenko A."/>
            <person name="Shiryaev A."/>
            <person name="Soop K."/>
            <person name="Spirin V."/>
            <person name="Szebenyi C."/>
            <person name="Tomsovsky M."/>
            <person name="Tulloss R.E."/>
            <person name="Uehling J."/>
            <person name="Grigoriev I.V."/>
            <person name="Vagvolgyi C."/>
            <person name="Papp T."/>
            <person name="Martin F.M."/>
            <person name="Miettinen O."/>
            <person name="Hibbett D.S."/>
            <person name="Nagy L.G."/>
        </authorList>
    </citation>
    <scope>NUCLEOTIDE SEQUENCE [LARGE SCALE GENOMIC DNA]</scope>
    <source>
        <strain evidence="1 2">NL-1719</strain>
    </source>
</reference>
<keyword evidence="2" id="KW-1185">Reference proteome</keyword>
<organism evidence="1 2">
    <name type="scientific">Pluteus cervinus</name>
    <dbReference type="NCBI Taxonomy" id="181527"/>
    <lineage>
        <taxon>Eukaryota</taxon>
        <taxon>Fungi</taxon>
        <taxon>Dikarya</taxon>
        <taxon>Basidiomycota</taxon>
        <taxon>Agaricomycotina</taxon>
        <taxon>Agaricomycetes</taxon>
        <taxon>Agaricomycetidae</taxon>
        <taxon>Agaricales</taxon>
        <taxon>Pluteineae</taxon>
        <taxon>Pluteaceae</taxon>
        <taxon>Pluteus</taxon>
    </lineage>
</organism>
<dbReference type="Proteomes" id="UP000308600">
    <property type="component" value="Unassembled WGS sequence"/>
</dbReference>
<evidence type="ECO:0000313" key="1">
    <source>
        <dbReference type="EMBL" id="TFK71192.1"/>
    </source>
</evidence>
<proteinExistence type="predicted"/>